<evidence type="ECO:0000256" key="5">
    <source>
        <dbReference type="ARBA" id="ARBA00023163"/>
    </source>
</evidence>
<reference evidence="10 11" key="1">
    <citation type="submission" date="2021-02" db="EMBL/GenBank/DDBJ databases">
        <title>Alicyclobacillus curvatus sp. nov. and Alicyclobacillus mengziensis sp. nov., two acidophilic bacteria isolated from acid mine drainage.</title>
        <authorList>
            <person name="Huang Y."/>
        </authorList>
    </citation>
    <scope>NUCLEOTIDE SEQUENCE [LARGE SCALE GENOMIC DNA]</scope>
    <source>
        <strain evidence="10 11">S30H14</strain>
    </source>
</reference>
<dbReference type="InterPro" id="IPR039420">
    <property type="entry name" value="WalR-like"/>
</dbReference>
<dbReference type="Gene3D" id="3.40.50.2300">
    <property type="match status" value="1"/>
</dbReference>
<dbReference type="SUPFAM" id="SSF46894">
    <property type="entry name" value="C-terminal effector domain of the bipartite response regulators"/>
    <property type="match status" value="1"/>
</dbReference>
<dbReference type="FunFam" id="3.40.50.2300:FF:000001">
    <property type="entry name" value="DNA-binding response regulator PhoB"/>
    <property type="match status" value="1"/>
</dbReference>
<evidence type="ECO:0000259" key="8">
    <source>
        <dbReference type="PROSITE" id="PS50110"/>
    </source>
</evidence>
<dbReference type="Pfam" id="PF00486">
    <property type="entry name" value="Trans_reg_C"/>
    <property type="match status" value="1"/>
</dbReference>
<keyword evidence="1 6" id="KW-0597">Phosphoprotein</keyword>
<protein>
    <submittedName>
        <fullName evidence="10">Response regulator transcription factor</fullName>
    </submittedName>
</protein>
<dbReference type="CDD" id="cd00383">
    <property type="entry name" value="trans_reg_C"/>
    <property type="match status" value="1"/>
</dbReference>
<dbReference type="SMART" id="SM00448">
    <property type="entry name" value="REC"/>
    <property type="match status" value="1"/>
</dbReference>
<keyword evidence="11" id="KW-1185">Reference proteome</keyword>
<dbReference type="PROSITE" id="PS51755">
    <property type="entry name" value="OMPR_PHOB"/>
    <property type="match status" value="1"/>
</dbReference>
<dbReference type="GO" id="GO:0005829">
    <property type="term" value="C:cytosol"/>
    <property type="evidence" value="ECO:0007669"/>
    <property type="project" value="TreeGrafter"/>
</dbReference>
<dbReference type="AlphaFoldDB" id="A0A9X7W1F4"/>
<evidence type="ECO:0000313" key="11">
    <source>
        <dbReference type="Proteomes" id="UP000663505"/>
    </source>
</evidence>
<feature type="domain" description="Response regulatory" evidence="8">
    <location>
        <begin position="5"/>
        <end position="118"/>
    </location>
</feature>
<dbReference type="InterPro" id="IPR036388">
    <property type="entry name" value="WH-like_DNA-bd_sf"/>
</dbReference>
<gene>
    <name evidence="10" type="ORF">JZ786_06965</name>
</gene>
<dbReference type="Proteomes" id="UP000663505">
    <property type="component" value="Chromosome"/>
</dbReference>
<keyword evidence="4 7" id="KW-0238">DNA-binding</keyword>
<dbReference type="RefSeq" id="WP_206658019.1">
    <property type="nucleotide sequence ID" value="NZ_CP071182.1"/>
</dbReference>
<dbReference type="SMART" id="SM00862">
    <property type="entry name" value="Trans_reg_C"/>
    <property type="match status" value="1"/>
</dbReference>
<name>A0A9X7W1F4_9BACL</name>
<organism evidence="10 11">
    <name type="scientific">Alicyclobacillus mengziensis</name>
    <dbReference type="NCBI Taxonomy" id="2931921"/>
    <lineage>
        <taxon>Bacteria</taxon>
        <taxon>Bacillati</taxon>
        <taxon>Bacillota</taxon>
        <taxon>Bacilli</taxon>
        <taxon>Bacillales</taxon>
        <taxon>Alicyclobacillaceae</taxon>
        <taxon>Alicyclobacillus</taxon>
    </lineage>
</organism>
<evidence type="ECO:0000256" key="7">
    <source>
        <dbReference type="PROSITE-ProRule" id="PRU01091"/>
    </source>
</evidence>
<dbReference type="InterPro" id="IPR011006">
    <property type="entry name" value="CheY-like_superfamily"/>
</dbReference>
<dbReference type="GO" id="GO:0032993">
    <property type="term" value="C:protein-DNA complex"/>
    <property type="evidence" value="ECO:0007669"/>
    <property type="project" value="TreeGrafter"/>
</dbReference>
<dbReference type="PANTHER" id="PTHR48111">
    <property type="entry name" value="REGULATOR OF RPOS"/>
    <property type="match status" value="1"/>
</dbReference>
<evidence type="ECO:0000256" key="1">
    <source>
        <dbReference type="ARBA" id="ARBA00022553"/>
    </source>
</evidence>
<evidence type="ECO:0000256" key="2">
    <source>
        <dbReference type="ARBA" id="ARBA00023012"/>
    </source>
</evidence>
<evidence type="ECO:0000259" key="9">
    <source>
        <dbReference type="PROSITE" id="PS51755"/>
    </source>
</evidence>
<evidence type="ECO:0000256" key="3">
    <source>
        <dbReference type="ARBA" id="ARBA00023015"/>
    </source>
</evidence>
<feature type="DNA-binding region" description="OmpR/PhoB-type" evidence="7">
    <location>
        <begin position="130"/>
        <end position="229"/>
    </location>
</feature>
<accession>A0A9X7W1F4</accession>
<dbReference type="KEGG" id="afx:JZ786_06965"/>
<keyword evidence="2" id="KW-0902">Two-component regulatory system</keyword>
<sequence length="232" mass="25993">MKTYTILVADDEPKIVDVMSGYLQKAGYSVICAFTGRDALRLFEANRPSLVILDLMLPDVSGEDVCMRLRRTSSVPILMLTAKHAEQDRIDGLHLGADDYVTKPCSPKEVVARVGAILRRSHEHETLASRLVYHSGDLVIDNDKQCVLKSGVDASLTFMEYRVLTTLCRYPGRVFKREELIETAFGMDFRGGSRAVDAHIKNLRSKIEDNPKEPVYVQTVYGIGYRFGGMES</sequence>
<evidence type="ECO:0000256" key="6">
    <source>
        <dbReference type="PROSITE-ProRule" id="PRU00169"/>
    </source>
</evidence>
<dbReference type="Gene3D" id="6.10.250.690">
    <property type="match status" value="1"/>
</dbReference>
<proteinExistence type="predicted"/>
<dbReference type="InterPro" id="IPR016032">
    <property type="entry name" value="Sig_transdc_resp-reg_C-effctor"/>
</dbReference>
<feature type="domain" description="OmpR/PhoB-type" evidence="9">
    <location>
        <begin position="130"/>
        <end position="229"/>
    </location>
</feature>
<dbReference type="InterPro" id="IPR001867">
    <property type="entry name" value="OmpR/PhoB-type_DNA-bd"/>
</dbReference>
<dbReference type="GO" id="GO:0006355">
    <property type="term" value="P:regulation of DNA-templated transcription"/>
    <property type="evidence" value="ECO:0007669"/>
    <property type="project" value="InterPro"/>
</dbReference>
<dbReference type="Pfam" id="PF00072">
    <property type="entry name" value="Response_reg"/>
    <property type="match status" value="1"/>
</dbReference>
<dbReference type="GO" id="GO:0000976">
    <property type="term" value="F:transcription cis-regulatory region binding"/>
    <property type="evidence" value="ECO:0007669"/>
    <property type="project" value="TreeGrafter"/>
</dbReference>
<dbReference type="GO" id="GO:0000156">
    <property type="term" value="F:phosphorelay response regulator activity"/>
    <property type="evidence" value="ECO:0007669"/>
    <property type="project" value="TreeGrafter"/>
</dbReference>
<keyword evidence="5" id="KW-0804">Transcription</keyword>
<dbReference type="InterPro" id="IPR001789">
    <property type="entry name" value="Sig_transdc_resp-reg_receiver"/>
</dbReference>
<evidence type="ECO:0000256" key="4">
    <source>
        <dbReference type="ARBA" id="ARBA00023125"/>
    </source>
</evidence>
<dbReference type="EMBL" id="CP071182">
    <property type="protein sequence ID" value="QSO48697.1"/>
    <property type="molecule type" value="Genomic_DNA"/>
</dbReference>
<keyword evidence="3" id="KW-0805">Transcription regulation</keyword>
<dbReference type="PANTHER" id="PTHR48111:SF73">
    <property type="entry name" value="ALKALINE PHOSPHATASE SYNTHESIS TRANSCRIPTIONAL REGULATORY PROTEIN PHOP"/>
    <property type="match status" value="1"/>
</dbReference>
<dbReference type="Gene3D" id="1.10.10.10">
    <property type="entry name" value="Winged helix-like DNA-binding domain superfamily/Winged helix DNA-binding domain"/>
    <property type="match status" value="1"/>
</dbReference>
<evidence type="ECO:0000313" key="10">
    <source>
        <dbReference type="EMBL" id="QSO48697.1"/>
    </source>
</evidence>
<feature type="modified residue" description="4-aspartylphosphate" evidence="6">
    <location>
        <position position="54"/>
    </location>
</feature>
<dbReference type="PROSITE" id="PS50110">
    <property type="entry name" value="RESPONSE_REGULATORY"/>
    <property type="match status" value="1"/>
</dbReference>
<dbReference type="SUPFAM" id="SSF52172">
    <property type="entry name" value="CheY-like"/>
    <property type="match status" value="1"/>
</dbReference>